<dbReference type="Pfam" id="PF03704">
    <property type="entry name" value="BTAD"/>
    <property type="match status" value="1"/>
</dbReference>
<protein>
    <submittedName>
        <fullName evidence="2">DNA-binding transcriptional activator of the SARP family</fullName>
    </submittedName>
</protein>
<dbReference type="PANTHER" id="PTHR35807">
    <property type="entry name" value="TRANSCRIPTIONAL REGULATOR REDD-RELATED"/>
    <property type="match status" value="1"/>
</dbReference>
<organism evidence="2 3">
    <name type="scientific">Geodermatophilus siccatus</name>
    <dbReference type="NCBI Taxonomy" id="1137991"/>
    <lineage>
        <taxon>Bacteria</taxon>
        <taxon>Bacillati</taxon>
        <taxon>Actinomycetota</taxon>
        <taxon>Actinomycetes</taxon>
        <taxon>Geodermatophilales</taxon>
        <taxon>Geodermatophilaceae</taxon>
        <taxon>Geodermatophilus</taxon>
    </lineage>
</organism>
<dbReference type="EMBL" id="FNHE01000002">
    <property type="protein sequence ID" value="SDL89410.1"/>
    <property type="molecule type" value="Genomic_DNA"/>
</dbReference>
<dbReference type="SUPFAM" id="SSF48452">
    <property type="entry name" value="TPR-like"/>
    <property type="match status" value="1"/>
</dbReference>
<dbReference type="InterPro" id="IPR011990">
    <property type="entry name" value="TPR-like_helical_dom_sf"/>
</dbReference>
<feature type="domain" description="Bacterial transcriptional activator" evidence="1">
    <location>
        <begin position="95"/>
        <end position="233"/>
    </location>
</feature>
<gene>
    <name evidence="2" type="ORF">SAMN05660642_01163</name>
</gene>
<dbReference type="Gene3D" id="1.25.40.10">
    <property type="entry name" value="Tetratricopeptide repeat domain"/>
    <property type="match status" value="1"/>
</dbReference>
<evidence type="ECO:0000259" key="1">
    <source>
        <dbReference type="SMART" id="SM01043"/>
    </source>
</evidence>
<dbReference type="InterPro" id="IPR051677">
    <property type="entry name" value="AfsR-DnrI-RedD_regulator"/>
</dbReference>
<name>A0A1G9NSP4_9ACTN</name>
<dbReference type="GO" id="GO:0003677">
    <property type="term" value="F:DNA binding"/>
    <property type="evidence" value="ECO:0007669"/>
    <property type="project" value="UniProtKB-KW"/>
</dbReference>
<evidence type="ECO:0000313" key="3">
    <source>
        <dbReference type="Proteomes" id="UP000198680"/>
    </source>
</evidence>
<dbReference type="Proteomes" id="UP000198680">
    <property type="component" value="Unassembled WGS sequence"/>
</dbReference>
<dbReference type="STRING" id="1137991.SAMN05660642_01163"/>
<dbReference type="InterPro" id="IPR005158">
    <property type="entry name" value="BTAD"/>
</dbReference>
<dbReference type="SMART" id="SM01043">
    <property type="entry name" value="BTAD"/>
    <property type="match status" value="1"/>
</dbReference>
<accession>A0A1G9NSP4</accession>
<proteinExistence type="predicted"/>
<keyword evidence="2" id="KW-0238">DNA-binding</keyword>
<evidence type="ECO:0000313" key="2">
    <source>
        <dbReference type="EMBL" id="SDL89410.1"/>
    </source>
</evidence>
<dbReference type="OrthoDB" id="5509004at2"/>
<reference evidence="3" key="1">
    <citation type="submission" date="2016-10" db="EMBL/GenBank/DDBJ databases">
        <authorList>
            <person name="Varghese N."/>
            <person name="Submissions S."/>
        </authorList>
    </citation>
    <scope>NUCLEOTIDE SEQUENCE [LARGE SCALE GENOMIC DNA]</scope>
    <source>
        <strain evidence="3">DSM 45419</strain>
    </source>
</reference>
<dbReference type="AlphaFoldDB" id="A0A1G9NSP4"/>
<sequence>MDARIDLLDGFTLVPERGRPTGRDVVPRAVQRLVAFVCLAGRPGRAAVAGQLWGDVPEEQAQASLRSALWRLHRVAPGLLDTAGGALALAPGVGVDVRELAAWAIRTRDPRTDLDDLDLPRADLLGDLLPGWHDDWVLVERERLRQLRLYALETLAARLAAAGRPGDAVAAAHFAVRGEPLRESAYRLLVRVHLAEGDVAAAVSAYRQFCARLRDELGLDPTDQLTRLVAHLGEGRRLAS</sequence>
<keyword evidence="3" id="KW-1185">Reference proteome</keyword>
<dbReference type="RefSeq" id="WP_091214977.1">
    <property type="nucleotide sequence ID" value="NZ_FNHE01000002.1"/>
</dbReference>